<keyword evidence="3" id="KW-0735">Signal-anchor</keyword>
<dbReference type="AlphaFoldDB" id="A0A942YIU7"/>
<keyword evidence="8" id="KW-1185">Reference proteome</keyword>
<dbReference type="PANTHER" id="PTHR33392:SF10">
    <property type="entry name" value="POLYISOPRENYL-TEICHOIC ACID--PEPTIDOGLYCAN TEICHOIC ACID TRANSFERASE TAGV"/>
    <property type="match status" value="1"/>
</dbReference>
<dbReference type="InterPro" id="IPR004474">
    <property type="entry name" value="LytR_CpsA_psr"/>
</dbReference>
<dbReference type="InterPro" id="IPR050922">
    <property type="entry name" value="LytR/CpsA/Psr_CW_biosynth"/>
</dbReference>
<dbReference type="Proteomes" id="UP000681414">
    <property type="component" value="Unassembled WGS sequence"/>
</dbReference>
<dbReference type="NCBIfam" id="TIGR00350">
    <property type="entry name" value="lytR_cpsA_psr"/>
    <property type="match status" value="1"/>
</dbReference>
<evidence type="ECO:0000256" key="1">
    <source>
        <dbReference type="ARBA" id="ARBA00006068"/>
    </source>
</evidence>
<evidence type="ECO:0000256" key="3">
    <source>
        <dbReference type="ARBA" id="ARBA00022968"/>
    </source>
</evidence>
<dbReference type="RefSeq" id="WP_213124921.1">
    <property type="nucleotide sequence ID" value="NZ_JAGYPG010000002.1"/>
</dbReference>
<proteinExistence type="inferred from homology"/>
<name>A0A942YIU7_9BACI</name>
<feature type="transmembrane region" description="Helical" evidence="5">
    <location>
        <begin position="21"/>
        <end position="42"/>
    </location>
</feature>
<dbReference type="EMBL" id="JAGYPG010000002">
    <property type="protein sequence ID" value="MBS4195726.1"/>
    <property type="molecule type" value="Genomic_DNA"/>
</dbReference>
<keyword evidence="5" id="KW-0472">Membrane</keyword>
<feature type="domain" description="Cell envelope-related transcriptional attenuator" evidence="6">
    <location>
        <begin position="93"/>
        <end position="243"/>
    </location>
</feature>
<evidence type="ECO:0000313" key="8">
    <source>
        <dbReference type="Proteomes" id="UP000681414"/>
    </source>
</evidence>
<evidence type="ECO:0000313" key="7">
    <source>
        <dbReference type="EMBL" id="MBS4195726.1"/>
    </source>
</evidence>
<reference evidence="7 8" key="1">
    <citation type="submission" date="2021-05" db="EMBL/GenBank/DDBJ databases">
        <title>Novel Bacillus species.</title>
        <authorList>
            <person name="Liu G."/>
        </authorList>
    </citation>
    <scope>NUCLEOTIDE SEQUENCE [LARGE SCALE GENOMIC DNA]</scope>
    <source>
        <strain evidence="8">FJAT-49780</strain>
    </source>
</reference>
<evidence type="ECO:0000256" key="5">
    <source>
        <dbReference type="SAM" id="Phobius"/>
    </source>
</evidence>
<evidence type="ECO:0000256" key="4">
    <source>
        <dbReference type="ARBA" id="ARBA00022989"/>
    </source>
</evidence>
<dbReference type="Gene3D" id="3.40.630.190">
    <property type="entry name" value="LCP protein"/>
    <property type="match status" value="1"/>
</dbReference>
<dbReference type="Pfam" id="PF03816">
    <property type="entry name" value="LytR_cpsA_psr"/>
    <property type="match status" value="1"/>
</dbReference>
<comment type="caution">
    <text evidence="7">The sequence shown here is derived from an EMBL/GenBank/DDBJ whole genome shotgun (WGS) entry which is preliminary data.</text>
</comment>
<dbReference type="GO" id="GO:0071555">
    <property type="term" value="P:cell wall organization"/>
    <property type="evidence" value="ECO:0007669"/>
    <property type="project" value="UniProtKB-KW"/>
</dbReference>
<accession>A0A942YIU7</accession>
<dbReference type="PANTHER" id="PTHR33392">
    <property type="entry name" value="POLYISOPRENYL-TEICHOIC ACID--PEPTIDOGLYCAN TEICHOIC ACID TRANSFERASE TAGU"/>
    <property type="match status" value="1"/>
</dbReference>
<protein>
    <submittedName>
        <fullName evidence="7">LCP family protein</fullName>
    </submittedName>
</protein>
<keyword evidence="4 5" id="KW-1133">Transmembrane helix</keyword>
<comment type="similarity">
    <text evidence="1">Belongs to the LytR/CpsA/Psr (LCP) family.</text>
</comment>
<gene>
    <name evidence="7" type="ORF">KHA97_11715</name>
</gene>
<evidence type="ECO:0000259" key="6">
    <source>
        <dbReference type="Pfam" id="PF03816"/>
    </source>
</evidence>
<evidence type="ECO:0000256" key="2">
    <source>
        <dbReference type="ARBA" id="ARBA00022692"/>
    </source>
</evidence>
<keyword evidence="2 5" id="KW-0812">Transmembrane</keyword>
<sequence length="324" mass="36923">MEKNTRHKNNTIKKRKKRIKKIVLLFFLLLTLGISYLGYLAITGYTAANNSYEELDRGSKSKLRENEVVISEDPFSILIMGVEDYSSGGENGRTDTLLVATLNPKDQTMKMLSIPRDTRVEIAERGTKDKINHAHAFGGKKMTVETVENFLDIPIDYYVTVNFDGFKNIIDELNGITVDVPFDFWEKSDVVGSGRIYFKKGEMTLNGEEALAYARMRKRDPMGDMGRNERQQQIVSTVIEKLMSPSSFLKLDNIAVHIGNNVETNVKVSEALSIAKKLKQFNSSKIEKLTLTGKDEYINDIYYFIPDETNTEEVIQQLKQHLKQ</sequence>
<organism evidence="7 8">
    <name type="scientific">Lederbergia citri</name>
    <dbReference type="NCBI Taxonomy" id="2833580"/>
    <lineage>
        <taxon>Bacteria</taxon>
        <taxon>Bacillati</taxon>
        <taxon>Bacillota</taxon>
        <taxon>Bacilli</taxon>
        <taxon>Bacillales</taxon>
        <taxon>Bacillaceae</taxon>
        <taxon>Lederbergia</taxon>
    </lineage>
</organism>